<feature type="region of interest" description="Disordered" evidence="1">
    <location>
        <begin position="63"/>
        <end position="90"/>
    </location>
</feature>
<name>A0ABY3RQ94_9MICO</name>
<dbReference type="Proteomes" id="UP001199642">
    <property type="component" value="Chromosome"/>
</dbReference>
<dbReference type="EMBL" id="CP082781">
    <property type="protein sequence ID" value="UGS26207.1"/>
    <property type="molecule type" value="Genomic_DNA"/>
</dbReference>
<dbReference type="SUPFAM" id="SSF46785">
    <property type="entry name" value="Winged helix' DNA-binding domain"/>
    <property type="match status" value="1"/>
</dbReference>
<dbReference type="InterPro" id="IPR011991">
    <property type="entry name" value="ArsR-like_HTH"/>
</dbReference>
<dbReference type="InterPro" id="IPR001845">
    <property type="entry name" value="HTH_ArsR_DNA-bd_dom"/>
</dbReference>
<dbReference type="RefSeq" id="WP_067250628.1">
    <property type="nucleotide sequence ID" value="NZ_CP082781.1"/>
</dbReference>
<evidence type="ECO:0000313" key="3">
    <source>
        <dbReference type="EMBL" id="UGS26207.1"/>
    </source>
</evidence>
<keyword evidence="4" id="KW-1185">Reference proteome</keyword>
<reference evidence="3 4" key="1">
    <citation type="submission" date="2023-01" db="EMBL/GenBank/DDBJ databases">
        <title>Characterization of estradiol degrading bacteria Microbacterium sp. MZT7 and reveal degrading genes through genome analysis.</title>
        <authorList>
            <person name="Hao P."/>
            <person name="Gao Y."/>
        </authorList>
    </citation>
    <scope>NUCLEOTIDE SEQUENCE [LARGE SCALE GENOMIC DNA]</scope>
    <source>
        <strain evidence="3 4">MZT7</strain>
    </source>
</reference>
<dbReference type="InterPro" id="IPR036390">
    <property type="entry name" value="WH_DNA-bd_sf"/>
</dbReference>
<dbReference type="Pfam" id="PF01022">
    <property type="entry name" value="HTH_5"/>
    <property type="match status" value="1"/>
</dbReference>
<evidence type="ECO:0000256" key="1">
    <source>
        <dbReference type="SAM" id="MobiDB-lite"/>
    </source>
</evidence>
<organism evidence="3 4">
    <name type="scientific">Microbacterium resistens</name>
    <dbReference type="NCBI Taxonomy" id="156977"/>
    <lineage>
        <taxon>Bacteria</taxon>
        <taxon>Bacillati</taxon>
        <taxon>Actinomycetota</taxon>
        <taxon>Actinomycetes</taxon>
        <taxon>Micrococcales</taxon>
        <taxon>Microbacteriaceae</taxon>
        <taxon>Microbacterium</taxon>
    </lineage>
</organism>
<dbReference type="Gene3D" id="1.10.10.10">
    <property type="entry name" value="Winged helix-like DNA-binding domain superfamily/Winged helix DNA-binding domain"/>
    <property type="match status" value="1"/>
</dbReference>
<protein>
    <submittedName>
        <fullName evidence="3">ArsR family transcriptional regulator</fullName>
    </submittedName>
</protein>
<sequence length="211" mass="22731">MANGAPVCGPISSYSRVRILHLVQSRSPRTIGELTEATGLHANTIREHLQRLIEGGYVIQSTERRTTRGRPRTLYSAATGAPDASSPVARRKVSAAAERGDLMRRLLRTEGSELGREATYQLDALVEHLEESGFEPVVADDGLRVELTPCPHAAARPEHRPVLCQVHLGLMQGVLAEAGGPLSAECVRAADRPEECTVQLTTELLTAAARG</sequence>
<dbReference type="InterPro" id="IPR036388">
    <property type="entry name" value="WH-like_DNA-bd_sf"/>
</dbReference>
<evidence type="ECO:0000313" key="4">
    <source>
        <dbReference type="Proteomes" id="UP001199642"/>
    </source>
</evidence>
<dbReference type="CDD" id="cd00090">
    <property type="entry name" value="HTH_ARSR"/>
    <property type="match status" value="1"/>
</dbReference>
<gene>
    <name evidence="3" type="ORF">K8F61_16460</name>
</gene>
<proteinExistence type="predicted"/>
<evidence type="ECO:0000259" key="2">
    <source>
        <dbReference type="Pfam" id="PF01022"/>
    </source>
</evidence>
<feature type="domain" description="HTH arsR-type" evidence="2">
    <location>
        <begin position="15"/>
        <end position="58"/>
    </location>
</feature>
<accession>A0ABY3RQ94</accession>